<dbReference type="OMA" id="WIPWRRI"/>
<reference evidence="1" key="3">
    <citation type="submission" date="2015-02" db="UniProtKB">
        <authorList>
            <consortium name="EnsemblProtists"/>
        </authorList>
    </citation>
    <scope>IDENTIFICATION</scope>
    <source>
        <strain evidence="1">DAOM BR144</strain>
    </source>
</reference>
<dbReference type="VEuPathDB" id="FungiDB:PYU1_G007415"/>
<reference evidence="2" key="1">
    <citation type="journal article" date="2010" name="Genome Biol.">
        <title>Genome sequence of the necrotrophic plant pathogen Pythium ultimum reveals original pathogenicity mechanisms and effector repertoire.</title>
        <authorList>
            <person name="Levesque C.A."/>
            <person name="Brouwer H."/>
            <person name="Cano L."/>
            <person name="Hamilton J.P."/>
            <person name="Holt C."/>
            <person name="Huitema E."/>
            <person name="Raffaele S."/>
            <person name="Robideau G.P."/>
            <person name="Thines M."/>
            <person name="Win J."/>
            <person name="Zerillo M.M."/>
            <person name="Beakes G.W."/>
            <person name="Boore J.L."/>
            <person name="Busam D."/>
            <person name="Dumas B."/>
            <person name="Ferriera S."/>
            <person name="Fuerstenberg S.I."/>
            <person name="Gachon C.M."/>
            <person name="Gaulin E."/>
            <person name="Govers F."/>
            <person name="Grenville-Briggs L."/>
            <person name="Horner N."/>
            <person name="Hostetler J."/>
            <person name="Jiang R.H."/>
            <person name="Johnson J."/>
            <person name="Krajaejun T."/>
            <person name="Lin H."/>
            <person name="Meijer H.J."/>
            <person name="Moore B."/>
            <person name="Morris P."/>
            <person name="Phuntmart V."/>
            <person name="Puiu D."/>
            <person name="Shetty J."/>
            <person name="Stajich J.E."/>
            <person name="Tripathy S."/>
            <person name="Wawra S."/>
            <person name="van West P."/>
            <person name="Whitty B.R."/>
            <person name="Coutinho P.M."/>
            <person name="Henrissat B."/>
            <person name="Martin F."/>
            <person name="Thomas P.D."/>
            <person name="Tyler B.M."/>
            <person name="De Vries R.P."/>
            <person name="Kamoun S."/>
            <person name="Yandell M."/>
            <person name="Tisserat N."/>
            <person name="Buell C.R."/>
        </authorList>
    </citation>
    <scope>NUCLEOTIDE SEQUENCE</scope>
    <source>
        <strain evidence="2">DAOM:BR144</strain>
    </source>
</reference>
<dbReference type="HOGENOM" id="CLU_1565939_0_0_1"/>
<dbReference type="eggNOG" id="ENOG502SVRT">
    <property type="taxonomic scope" value="Eukaryota"/>
</dbReference>
<reference evidence="2" key="2">
    <citation type="submission" date="2010-04" db="EMBL/GenBank/DDBJ databases">
        <authorList>
            <person name="Buell R."/>
            <person name="Hamilton J."/>
            <person name="Hostetler J."/>
        </authorList>
    </citation>
    <scope>NUCLEOTIDE SEQUENCE [LARGE SCALE GENOMIC DNA]</scope>
    <source>
        <strain evidence="2">DAOM:BR144</strain>
    </source>
</reference>
<dbReference type="InParanoid" id="K3WR37"/>
<evidence type="ECO:0000313" key="2">
    <source>
        <dbReference type="Proteomes" id="UP000019132"/>
    </source>
</evidence>
<dbReference type="Proteomes" id="UP000019132">
    <property type="component" value="Unassembled WGS sequence"/>
</dbReference>
<sequence>MDRFVWERWRNVWYMGRVVDEKPASTGNALVKIHIHGEADTNDKWFPVDSANLVFLAVVPNKMTAIGEFPVAGAYVELFLLDQPLLDALSIIMDQTPSENASIERSWTLVGKVDHVVPAHDASVVDVAYPSAYHRVARERRLHIGNGYVSLSVRAFFYVSDATSK</sequence>
<accession>K3WR37</accession>
<proteinExistence type="predicted"/>
<dbReference type="EMBL" id="GL376629">
    <property type="status" value="NOT_ANNOTATED_CDS"/>
    <property type="molecule type" value="Genomic_DNA"/>
</dbReference>
<dbReference type="AlphaFoldDB" id="K3WR37"/>
<keyword evidence="2" id="KW-1185">Reference proteome</keyword>
<name>K3WR37_GLOUD</name>
<dbReference type="EnsemblProtists" id="PYU1_T007431">
    <property type="protein sequence ID" value="PYU1_T007431"/>
    <property type="gene ID" value="PYU1_G007415"/>
</dbReference>
<protein>
    <submittedName>
        <fullName evidence="1">Uncharacterized protein</fullName>
    </submittedName>
</protein>
<organism evidence="1 2">
    <name type="scientific">Globisporangium ultimum (strain ATCC 200006 / CBS 805.95 / DAOM BR144)</name>
    <name type="common">Pythium ultimum</name>
    <dbReference type="NCBI Taxonomy" id="431595"/>
    <lineage>
        <taxon>Eukaryota</taxon>
        <taxon>Sar</taxon>
        <taxon>Stramenopiles</taxon>
        <taxon>Oomycota</taxon>
        <taxon>Peronosporomycetes</taxon>
        <taxon>Pythiales</taxon>
        <taxon>Pythiaceae</taxon>
        <taxon>Globisporangium</taxon>
    </lineage>
</organism>
<evidence type="ECO:0000313" key="1">
    <source>
        <dbReference type="EnsemblProtists" id="PYU1_T007431"/>
    </source>
</evidence>